<dbReference type="FunFam" id="3.30.70.870:FF:000002">
    <property type="entry name" value="Translation elongation factor 2"/>
    <property type="match status" value="1"/>
</dbReference>
<dbReference type="SMART" id="SM00838">
    <property type="entry name" value="EFG_C"/>
    <property type="match status" value="1"/>
</dbReference>
<dbReference type="Pfam" id="PF00009">
    <property type="entry name" value="GTP_EFTU"/>
    <property type="match status" value="1"/>
</dbReference>
<evidence type="ECO:0000256" key="7">
    <source>
        <dbReference type="ARBA" id="ARBA00048548"/>
    </source>
</evidence>
<dbReference type="CDD" id="cd01885">
    <property type="entry name" value="EF2"/>
    <property type="match status" value="1"/>
</dbReference>
<dbReference type="SUPFAM" id="SSF50447">
    <property type="entry name" value="Translation proteins"/>
    <property type="match status" value="1"/>
</dbReference>
<protein>
    <recommendedName>
        <fullName evidence="8">Ribosome assembly protein 1</fullName>
    </recommendedName>
    <alternativeName>
        <fullName evidence="9">Elongation factor-like 1</fullName>
    </alternativeName>
</protein>
<feature type="region of interest" description="Disordered" evidence="10">
    <location>
        <begin position="740"/>
        <end position="764"/>
    </location>
</feature>
<gene>
    <name evidence="12" type="ORF">TD95_002034</name>
</gene>
<evidence type="ECO:0000259" key="11">
    <source>
        <dbReference type="PROSITE" id="PS51722"/>
    </source>
</evidence>
<dbReference type="CDD" id="cd01681">
    <property type="entry name" value="aeEF2_snRNP_like_IV"/>
    <property type="match status" value="1"/>
</dbReference>
<dbReference type="Gene3D" id="3.40.50.300">
    <property type="entry name" value="P-loop containing nucleotide triphosphate hydrolases"/>
    <property type="match status" value="1"/>
</dbReference>
<dbReference type="InterPro" id="IPR005225">
    <property type="entry name" value="Small_GTP-bd"/>
</dbReference>
<evidence type="ECO:0000256" key="4">
    <source>
        <dbReference type="ARBA" id="ARBA00022741"/>
    </source>
</evidence>
<dbReference type="Pfam" id="PF03144">
    <property type="entry name" value="GTP_EFTU_D2"/>
    <property type="match status" value="1"/>
</dbReference>
<dbReference type="Pfam" id="PF25118">
    <property type="entry name" value="EFL1"/>
    <property type="match status" value="1"/>
</dbReference>
<keyword evidence="4" id="KW-0547">Nucleotide-binding</keyword>
<dbReference type="Pfam" id="PF00679">
    <property type="entry name" value="EFG_C"/>
    <property type="match status" value="1"/>
</dbReference>
<dbReference type="InterPro" id="IPR041095">
    <property type="entry name" value="EFG_II"/>
</dbReference>
<dbReference type="GO" id="GO:0005525">
    <property type="term" value="F:GTP binding"/>
    <property type="evidence" value="ECO:0007669"/>
    <property type="project" value="UniProtKB-KW"/>
</dbReference>
<sequence length="1051" mass="116462">MPVVSAEKLARLQRHSDDIRNICILAHVDHGKTSLTDALLATNGIISPKLAGKIRYLDSRPDEQLRGITMESSAISLYFSMMRRSALDAEPEAKEYLINLIDSPGHIDFSSEVSTASRLCDGACVLVDAVEGVCSQTVTVLRQSWVEKIKPLLVINKIDRLITELKMTPAEAYTHLSKLLEQVNAVLGSFFQGERMEEDMNWREKMDAKVAAAMKDNDEHDHDEFQEKDDADIYFAPEKNNVIFSSAIDGWAFTVRQFASIYEKKLGMKRGVMEKVLWGNFYLDPKTKKILGQKHLKGRSLKPMFVQLVLEPIWTVYNATIGGDHGKGDPALLEKVLKSLNITLPNHILRSRDPRITLTSVFSNWLPVSVAILVSVVESLPSPKAAQAERLPALLADSPGADSISPAVKDAMVNFKIEDNEPVVVYVSKVVSVPESELPENKRKPGTMSSEEARELARKKRAEFARKQAAESNGMDSLTEALDDVNIDNYMPELEEKEIDPEHLIGFARIYSGTLKVGDKIYVVPPKWSPAQNNASEQLQEITVEGLYMLMGRNLESLDSVPAGCVFGIKGLDGKILKSGTLCSVREGAPNLAGVNLVGQPIVRVALEPVNPTDLDNMINGLKLLVQSDPCAEYEQFETGEHVLLTAGELHLERCLTDLQERFSRCEIQAGAPIVPYRETIVRAREMRPPANKELGRGGVVMSTSSKQVTISLRVQPLHSDVTTFLQKNSDSIKRLYSDKKKENTKEDGEVEEDEEDSEFIGSKGLDATELREGLRKALEEGKGKEAWKGVVDKIASFGPRRVGPNLLIDTTKDQVLSHIFAPGNTTVLDDNLSAGHFNDKIAYGFQLATNQGPLCNEPVEGVAVFIEDVSITLPEGENTSARDKLGRLTGEVIKTIQAAFKAGFMDWSPRMMLAMYTVEIQAATDVLGRVYDVLTRRRGRVVSENMNEGTPFFTVQATLPVAESFGFADEIRKRTSGAAQPQLIFAGFEILDEDPFWVPFTEDDLEDLGELADKDNVAKKYMDGVRKRKGLLVEGRNVATDAEKQKTLKR</sequence>
<comment type="catalytic activity">
    <reaction evidence="7">
        <text>GTP + H2O = GDP + phosphate + H(+)</text>
        <dbReference type="Rhea" id="RHEA:19669"/>
        <dbReference type="ChEBI" id="CHEBI:15377"/>
        <dbReference type="ChEBI" id="CHEBI:15378"/>
        <dbReference type="ChEBI" id="CHEBI:37565"/>
        <dbReference type="ChEBI" id="CHEBI:43474"/>
        <dbReference type="ChEBI" id="CHEBI:58189"/>
    </reaction>
</comment>
<dbReference type="InterPro" id="IPR056752">
    <property type="entry name" value="EFL1"/>
</dbReference>
<dbReference type="InterPro" id="IPR014721">
    <property type="entry name" value="Ribsml_uS5_D2-typ_fold_subgr"/>
</dbReference>
<accession>A0A0F4ZAX1</accession>
<dbReference type="PANTHER" id="PTHR42908:SF3">
    <property type="entry name" value="ELONGATION FACTOR-LIKE GTPASE 1"/>
    <property type="match status" value="1"/>
</dbReference>
<dbReference type="GO" id="GO:1990904">
    <property type="term" value="C:ribonucleoprotein complex"/>
    <property type="evidence" value="ECO:0007669"/>
    <property type="project" value="TreeGrafter"/>
</dbReference>
<feature type="domain" description="Tr-type G" evidence="11">
    <location>
        <begin position="17"/>
        <end position="313"/>
    </location>
</feature>
<dbReference type="Gene3D" id="3.90.1430.10">
    <property type="entry name" value="Yeast translation eEF2 (G' domain)"/>
    <property type="match status" value="1"/>
</dbReference>
<dbReference type="InterPro" id="IPR027417">
    <property type="entry name" value="P-loop_NTPase"/>
</dbReference>
<dbReference type="SUPFAM" id="SSF54211">
    <property type="entry name" value="Ribosomal protein S5 domain 2-like"/>
    <property type="match status" value="1"/>
</dbReference>
<evidence type="ECO:0000256" key="9">
    <source>
        <dbReference type="ARBA" id="ARBA00081809"/>
    </source>
</evidence>
<dbReference type="FunFam" id="3.40.50.300:FF:000746">
    <property type="entry name" value="Ribosome assembly protein 1"/>
    <property type="match status" value="1"/>
</dbReference>
<dbReference type="CDD" id="cd04096">
    <property type="entry name" value="eEF2_snRNP_like_C"/>
    <property type="match status" value="1"/>
</dbReference>
<dbReference type="CDD" id="cd16268">
    <property type="entry name" value="EF2_II"/>
    <property type="match status" value="1"/>
</dbReference>
<dbReference type="SUPFAM" id="SSF52540">
    <property type="entry name" value="P-loop containing nucleoside triphosphate hydrolases"/>
    <property type="match status" value="1"/>
</dbReference>
<dbReference type="GO" id="GO:0005829">
    <property type="term" value="C:cytosol"/>
    <property type="evidence" value="ECO:0007669"/>
    <property type="project" value="TreeGrafter"/>
</dbReference>
<dbReference type="FunFam" id="3.30.70.240:FF:000006">
    <property type="entry name" value="Elongation factor like GTPase 1"/>
    <property type="match status" value="1"/>
</dbReference>
<dbReference type="OrthoDB" id="364892at2759"/>
<name>A0A0F4ZAX1_9PEZI</name>
<keyword evidence="6" id="KW-0342">GTP-binding</keyword>
<dbReference type="GO" id="GO:0003924">
    <property type="term" value="F:GTPase activity"/>
    <property type="evidence" value="ECO:0007669"/>
    <property type="project" value="InterPro"/>
</dbReference>
<dbReference type="Gene3D" id="2.40.30.10">
    <property type="entry name" value="Translation factors"/>
    <property type="match status" value="1"/>
</dbReference>
<evidence type="ECO:0000256" key="10">
    <source>
        <dbReference type="SAM" id="MobiDB-lite"/>
    </source>
</evidence>
<reference evidence="12 13" key="1">
    <citation type="submission" date="2015-03" db="EMBL/GenBank/DDBJ databases">
        <authorList>
            <person name="Radwan O."/>
            <person name="Al-Naeli F.A."/>
            <person name="Rendon G.A."/>
            <person name="Fields C."/>
        </authorList>
    </citation>
    <scope>NUCLEOTIDE SEQUENCE [LARGE SCALE GENOMIC DNA]</scope>
    <source>
        <strain evidence="12">CR-DP1</strain>
    </source>
</reference>
<dbReference type="GO" id="GO:0042256">
    <property type="term" value="P:cytosolic ribosome assembly"/>
    <property type="evidence" value="ECO:0007669"/>
    <property type="project" value="UniProtKB-ARBA"/>
</dbReference>
<evidence type="ECO:0000256" key="3">
    <source>
        <dbReference type="ARBA" id="ARBA00022517"/>
    </source>
</evidence>
<dbReference type="InterPro" id="IPR009000">
    <property type="entry name" value="Transl_B-barrel_sf"/>
</dbReference>
<keyword evidence="5" id="KW-0378">Hydrolase</keyword>
<evidence type="ECO:0000256" key="1">
    <source>
        <dbReference type="ARBA" id="ARBA00004496"/>
    </source>
</evidence>
<feature type="compositionally biased region" description="Acidic residues" evidence="10">
    <location>
        <begin position="749"/>
        <end position="759"/>
    </location>
</feature>
<dbReference type="InterPro" id="IPR020568">
    <property type="entry name" value="Ribosomal_Su5_D2-typ_SF"/>
</dbReference>
<dbReference type="FunFam" id="3.90.1430.10:FF:000002">
    <property type="entry name" value="Elongation factor like GTPase 1"/>
    <property type="match status" value="1"/>
</dbReference>
<dbReference type="CDD" id="cd16261">
    <property type="entry name" value="EF2_snRNP_III"/>
    <property type="match status" value="1"/>
</dbReference>
<dbReference type="InterPro" id="IPR000795">
    <property type="entry name" value="T_Tr_GTP-bd_dom"/>
</dbReference>
<evidence type="ECO:0000256" key="2">
    <source>
        <dbReference type="ARBA" id="ARBA00022490"/>
    </source>
</evidence>
<evidence type="ECO:0000256" key="8">
    <source>
        <dbReference type="ARBA" id="ARBA00068031"/>
    </source>
</evidence>
<dbReference type="Gene3D" id="3.30.70.870">
    <property type="entry name" value="Elongation Factor G (Translational Gtpase), domain 3"/>
    <property type="match status" value="1"/>
</dbReference>
<dbReference type="InterPro" id="IPR004161">
    <property type="entry name" value="EFTu-like_2"/>
</dbReference>
<dbReference type="GO" id="GO:0043022">
    <property type="term" value="F:ribosome binding"/>
    <property type="evidence" value="ECO:0007669"/>
    <property type="project" value="TreeGrafter"/>
</dbReference>
<dbReference type="Proteomes" id="UP000033483">
    <property type="component" value="Unassembled WGS sequence"/>
</dbReference>
<evidence type="ECO:0000256" key="5">
    <source>
        <dbReference type="ARBA" id="ARBA00022801"/>
    </source>
</evidence>
<evidence type="ECO:0000256" key="6">
    <source>
        <dbReference type="ARBA" id="ARBA00023134"/>
    </source>
</evidence>
<organism evidence="12 13">
    <name type="scientific">Thielaviopsis punctulata</name>
    <dbReference type="NCBI Taxonomy" id="72032"/>
    <lineage>
        <taxon>Eukaryota</taxon>
        <taxon>Fungi</taxon>
        <taxon>Dikarya</taxon>
        <taxon>Ascomycota</taxon>
        <taxon>Pezizomycotina</taxon>
        <taxon>Sordariomycetes</taxon>
        <taxon>Hypocreomycetidae</taxon>
        <taxon>Microascales</taxon>
        <taxon>Ceratocystidaceae</taxon>
        <taxon>Thielaviopsis</taxon>
    </lineage>
</organism>
<comment type="caution">
    <text evidence="12">The sequence shown here is derived from an EMBL/GenBank/DDBJ whole genome shotgun (WGS) entry which is preliminary data.</text>
</comment>
<dbReference type="AlphaFoldDB" id="A0A0F4ZAX1"/>
<dbReference type="SUPFAM" id="SSF54980">
    <property type="entry name" value="EF-G C-terminal domain-like"/>
    <property type="match status" value="2"/>
</dbReference>
<dbReference type="PROSITE" id="PS51722">
    <property type="entry name" value="G_TR_2"/>
    <property type="match status" value="1"/>
</dbReference>
<dbReference type="Gene3D" id="3.30.70.240">
    <property type="match status" value="1"/>
</dbReference>
<dbReference type="Pfam" id="PF14492">
    <property type="entry name" value="EFG_III"/>
    <property type="match status" value="1"/>
</dbReference>
<dbReference type="PANTHER" id="PTHR42908">
    <property type="entry name" value="TRANSLATION ELONGATION FACTOR-RELATED"/>
    <property type="match status" value="1"/>
</dbReference>
<dbReference type="Gene3D" id="3.30.230.10">
    <property type="match status" value="1"/>
</dbReference>
<dbReference type="EMBL" id="LAEV01001737">
    <property type="protein sequence ID" value="KKA27440.1"/>
    <property type="molecule type" value="Genomic_DNA"/>
</dbReference>
<keyword evidence="2" id="KW-0963">Cytoplasm</keyword>
<keyword evidence="13" id="KW-1185">Reference proteome</keyword>
<dbReference type="PRINTS" id="PR00315">
    <property type="entry name" value="ELONGATNFCT"/>
</dbReference>
<dbReference type="NCBIfam" id="TIGR00231">
    <property type="entry name" value="small_GTP"/>
    <property type="match status" value="1"/>
</dbReference>
<dbReference type="InterPro" id="IPR035647">
    <property type="entry name" value="EFG_III/V"/>
</dbReference>
<proteinExistence type="predicted"/>
<keyword evidence="3" id="KW-0690">Ribosome biogenesis</keyword>
<evidence type="ECO:0000313" key="13">
    <source>
        <dbReference type="Proteomes" id="UP000033483"/>
    </source>
</evidence>
<comment type="subcellular location">
    <subcellularLocation>
        <location evidence="1">Cytoplasm</location>
    </subcellularLocation>
</comment>
<feature type="region of interest" description="Disordered" evidence="10">
    <location>
        <begin position="437"/>
        <end position="456"/>
    </location>
</feature>
<dbReference type="InterPro" id="IPR000640">
    <property type="entry name" value="EFG_V-like"/>
</dbReference>
<evidence type="ECO:0000313" key="12">
    <source>
        <dbReference type="EMBL" id="KKA27440.1"/>
    </source>
</evidence>